<dbReference type="InterPro" id="IPR049012">
    <property type="entry name" value="Mutator_transp_dom"/>
</dbReference>
<name>A0AAE1QNL9_9EUCA</name>
<gene>
    <name evidence="2" type="ORF">Pmani_000069</name>
</gene>
<dbReference type="AlphaFoldDB" id="A0AAE1QNL9"/>
<keyword evidence="3" id="KW-1185">Reference proteome</keyword>
<dbReference type="Proteomes" id="UP001292094">
    <property type="component" value="Unassembled WGS sequence"/>
</dbReference>
<evidence type="ECO:0000259" key="1">
    <source>
        <dbReference type="Pfam" id="PF20700"/>
    </source>
</evidence>
<dbReference type="EMBL" id="JAWZYT010000003">
    <property type="protein sequence ID" value="KAK4329594.1"/>
    <property type="molecule type" value="Genomic_DNA"/>
</dbReference>
<proteinExistence type="predicted"/>
<evidence type="ECO:0000313" key="3">
    <source>
        <dbReference type="Proteomes" id="UP001292094"/>
    </source>
</evidence>
<comment type="caution">
    <text evidence="2">The sequence shown here is derived from an EMBL/GenBank/DDBJ whole genome shotgun (WGS) entry which is preliminary data.</text>
</comment>
<protein>
    <recommendedName>
        <fullName evidence="1">Mutator-like transposase domain-containing protein</fullName>
    </recommendedName>
</protein>
<accession>A0AAE1QNL9</accession>
<feature type="domain" description="Mutator-like transposase" evidence="1">
    <location>
        <begin position="5"/>
        <end position="145"/>
    </location>
</feature>
<sequence>MRPFAKKYNYYKSRVVDAAREKVKDVMNSAITAIKQLHSAKNGVYDIKVIYDGSWQKRGHTSNLAVGEVIEAETGLVIDYETVSKYCEKCTKKENAMKRKEISKDDFEVWLVGHKEECKKNYEGSSGGMEAAAAVKLFGRSLDNNLRY</sequence>
<evidence type="ECO:0000313" key="2">
    <source>
        <dbReference type="EMBL" id="KAK4329594.1"/>
    </source>
</evidence>
<dbReference type="Pfam" id="PF20700">
    <property type="entry name" value="Mutator"/>
    <property type="match status" value="1"/>
</dbReference>
<reference evidence="2" key="1">
    <citation type="submission" date="2023-11" db="EMBL/GenBank/DDBJ databases">
        <title>Genome assemblies of two species of porcelain crab, Petrolisthes cinctipes and Petrolisthes manimaculis (Anomura: Porcellanidae).</title>
        <authorList>
            <person name="Angst P."/>
        </authorList>
    </citation>
    <scope>NUCLEOTIDE SEQUENCE</scope>
    <source>
        <strain evidence="2">PB745_02</strain>
        <tissue evidence="2">Gill</tissue>
    </source>
</reference>
<organism evidence="2 3">
    <name type="scientific">Petrolisthes manimaculis</name>
    <dbReference type="NCBI Taxonomy" id="1843537"/>
    <lineage>
        <taxon>Eukaryota</taxon>
        <taxon>Metazoa</taxon>
        <taxon>Ecdysozoa</taxon>
        <taxon>Arthropoda</taxon>
        <taxon>Crustacea</taxon>
        <taxon>Multicrustacea</taxon>
        <taxon>Malacostraca</taxon>
        <taxon>Eumalacostraca</taxon>
        <taxon>Eucarida</taxon>
        <taxon>Decapoda</taxon>
        <taxon>Pleocyemata</taxon>
        <taxon>Anomura</taxon>
        <taxon>Galatheoidea</taxon>
        <taxon>Porcellanidae</taxon>
        <taxon>Petrolisthes</taxon>
    </lineage>
</organism>